<accession>A0AAV6GPA7</accession>
<keyword evidence="2" id="KW-1185">Reference proteome</keyword>
<evidence type="ECO:0000313" key="2">
    <source>
        <dbReference type="Proteomes" id="UP000823561"/>
    </source>
</evidence>
<protein>
    <recommendedName>
        <fullName evidence="3">Transposase</fullName>
    </recommendedName>
</protein>
<dbReference type="EMBL" id="JADWDJ010000010">
    <property type="protein sequence ID" value="KAG5275361.1"/>
    <property type="molecule type" value="Genomic_DNA"/>
</dbReference>
<dbReference type="Proteomes" id="UP000823561">
    <property type="component" value="Chromosome 10"/>
</dbReference>
<sequence length="284" mass="33370">METVALRRGLDHLLDNGLHVEVLATDRSTSVKKIMRKEYEEVDHQFDIWHTAKNIQSKLISKSKKRGCAALKPWMRSVRNHLWYSAAKAKGNVETLKSTWNSVLHHIIDEHTWTEGGTERSCHHTPLTDEDREKKMWLCKDSEAYQELARIVLNTTLQKDLENMGRFKHTGALEVFHSSLLKYAPKRQCFSYQSMKQRTNLAIMHHNENLTQKPKLDSEGKPVIVQEWSKRSKEWVTRKRYQQNTVNFRTKLMQLLLERRNDPTVIFRDTSSTLLYFFTSTSIT</sequence>
<dbReference type="AlphaFoldDB" id="A0AAV6GPA7"/>
<comment type="caution">
    <text evidence="1">The sequence shown here is derived from an EMBL/GenBank/DDBJ whole genome shotgun (WGS) entry which is preliminary data.</text>
</comment>
<evidence type="ECO:0000313" key="1">
    <source>
        <dbReference type="EMBL" id="KAG5275361.1"/>
    </source>
</evidence>
<proteinExistence type="predicted"/>
<dbReference type="PANTHER" id="PTHR31751">
    <property type="entry name" value="SI:CH211-108C17.2-RELATED-RELATED"/>
    <property type="match status" value="1"/>
</dbReference>
<dbReference type="PANTHER" id="PTHR31751:SF42">
    <property type="entry name" value="PROTEIN CBG10204"/>
    <property type="match status" value="1"/>
</dbReference>
<name>A0AAV6GPA7_9TELE</name>
<evidence type="ECO:0008006" key="3">
    <source>
        <dbReference type="Google" id="ProtNLM"/>
    </source>
</evidence>
<gene>
    <name evidence="1" type="ORF">AALO_G00146570</name>
</gene>
<reference evidence="1" key="1">
    <citation type="submission" date="2020-10" db="EMBL/GenBank/DDBJ databases">
        <title>Chromosome-scale genome assembly of the Allis shad, Alosa alosa.</title>
        <authorList>
            <person name="Margot Z."/>
            <person name="Christophe K."/>
            <person name="Cabau C."/>
            <person name="Louis A."/>
            <person name="Berthelot C."/>
            <person name="Parey E."/>
            <person name="Roest Crollius H."/>
            <person name="Montfort J."/>
            <person name="Robinson-Rechavi M."/>
            <person name="Bucao C."/>
            <person name="Bouchez O."/>
            <person name="Gislard M."/>
            <person name="Lluch J."/>
            <person name="Milhes M."/>
            <person name="Lampietro C."/>
            <person name="Lopez Roques C."/>
            <person name="Donnadieu C."/>
            <person name="Braasch I."/>
            <person name="Desvignes T."/>
            <person name="Postlethwait J."/>
            <person name="Bobe J."/>
            <person name="Guiguen Y."/>
        </authorList>
    </citation>
    <scope>NUCLEOTIDE SEQUENCE</scope>
    <source>
        <strain evidence="1">M-15738</strain>
        <tissue evidence="1">Blood</tissue>
    </source>
</reference>
<organism evidence="1 2">
    <name type="scientific">Alosa alosa</name>
    <name type="common">allis shad</name>
    <dbReference type="NCBI Taxonomy" id="278164"/>
    <lineage>
        <taxon>Eukaryota</taxon>
        <taxon>Metazoa</taxon>
        <taxon>Chordata</taxon>
        <taxon>Craniata</taxon>
        <taxon>Vertebrata</taxon>
        <taxon>Euteleostomi</taxon>
        <taxon>Actinopterygii</taxon>
        <taxon>Neopterygii</taxon>
        <taxon>Teleostei</taxon>
        <taxon>Clupei</taxon>
        <taxon>Clupeiformes</taxon>
        <taxon>Clupeoidei</taxon>
        <taxon>Clupeidae</taxon>
        <taxon>Alosa</taxon>
    </lineage>
</organism>